<feature type="domain" description="HNH nuclease" evidence="1">
    <location>
        <begin position="267"/>
        <end position="319"/>
    </location>
</feature>
<dbReference type="GO" id="GO:0003676">
    <property type="term" value="F:nucleic acid binding"/>
    <property type="evidence" value="ECO:0007669"/>
    <property type="project" value="InterPro"/>
</dbReference>
<keyword evidence="2" id="KW-0540">Nuclease</keyword>
<keyword evidence="2" id="KW-0378">Hydrolase</keyword>
<dbReference type="Gene3D" id="1.10.30.50">
    <property type="match status" value="1"/>
</dbReference>
<dbReference type="GO" id="GO:0008270">
    <property type="term" value="F:zinc ion binding"/>
    <property type="evidence" value="ECO:0007669"/>
    <property type="project" value="InterPro"/>
</dbReference>
<dbReference type="InterPro" id="IPR003615">
    <property type="entry name" value="HNH_nuc"/>
</dbReference>
<reference evidence="2 3" key="1">
    <citation type="submission" date="2017-09" db="EMBL/GenBank/DDBJ databases">
        <title>Bacterial strain isolated from the female urinary microbiota.</title>
        <authorList>
            <person name="Thomas-White K."/>
            <person name="Kumar N."/>
            <person name="Forster S."/>
            <person name="Putonti C."/>
            <person name="Lawley T."/>
            <person name="Wolfe A.J."/>
        </authorList>
    </citation>
    <scope>NUCLEOTIDE SEQUENCE [LARGE SCALE GENOMIC DNA]</scope>
    <source>
        <strain evidence="2 3">UMB0792</strain>
    </source>
</reference>
<accession>A0A2N6T5U4</accession>
<name>A0A2N6T5U4_9CORY</name>
<comment type="caution">
    <text evidence="2">The sequence shown here is derived from an EMBL/GenBank/DDBJ whole genome shotgun (WGS) entry which is preliminary data.</text>
</comment>
<evidence type="ECO:0000259" key="1">
    <source>
        <dbReference type="SMART" id="SM00507"/>
    </source>
</evidence>
<sequence>MNPFAALVAGLTNPIETLASFDAQVLRDTGCSPSHIRTWAKVHTVYYGKTKFTRKQANAIKVARSTQKSLDQLAYIEGQLVPIADPAEKWRLRLALLSVPGDFATLQRRAKTIVPEVDKPAPEPAVGFGRSRKKRRPIIITAREEDAAAIEYASRQGLGDGPAGPQMYENLMTILGLRPDAQGEGDAAPARVAPAVPRPLILIPLDDHITIVGGDGDDTILGLTDGTTITGADYLAQHYGDELEVALFHPQAGAVNLYDTQRFANRKQRDLARALSPTCPVPDCRHAADNCQVHHIQAWSRGGHTNMNNLAMLCRYHNRTNDDDPAHAHRGRVENIRGAPMWRSPRGRLVANTTHPYGAMTLLYGR</sequence>
<dbReference type="SMART" id="SM00507">
    <property type="entry name" value="HNHc"/>
    <property type="match status" value="1"/>
</dbReference>
<dbReference type="InterPro" id="IPR002711">
    <property type="entry name" value="HNH"/>
</dbReference>
<dbReference type="GO" id="GO:0004519">
    <property type="term" value="F:endonuclease activity"/>
    <property type="evidence" value="ECO:0007669"/>
    <property type="project" value="UniProtKB-KW"/>
</dbReference>
<dbReference type="Proteomes" id="UP000235836">
    <property type="component" value="Unassembled WGS sequence"/>
</dbReference>
<gene>
    <name evidence="2" type="ORF">CJ203_05110</name>
</gene>
<proteinExistence type="predicted"/>
<dbReference type="CDD" id="cd00085">
    <property type="entry name" value="HNHc"/>
    <property type="match status" value="1"/>
</dbReference>
<keyword evidence="3" id="KW-1185">Reference proteome</keyword>
<evidence type="ECO:0000313" key="3">
    <source>
        <dbReference type="Proteomes" id="UP000235836"/>
    </source>
</evidence>
<protein>
    <submittedName>
        <fullName evidence="2">HNH endonuclease</fullName>
    </submittedName>
</protein>
<dbReference type="Pfam" id="PF01844">
    <property type="entry name" value="HNH"/>
    <property type="match status" value="1"/>
</dbReference>
<dbReference type="RefSeq" id="WP_102723790.1">
    <property type="nucleotide sequence ID" value="NZ_PNHG01000005.1"/>
</dbReference>
<organism evidence="2 3">
    <name type="scientific">Corynebacterium tuscaniense</name>
    <dbReference type="NCBI Taxonomy" id="302449"/>
    <lineage>
        <taxon>Bacteria</taxon>
        <taxon>Bacillati</taxon>
        <taxon>Actinomycetota</taxon>
        <taxon>Actinomycetes</taxon>
        <taxon>Mycobacteriales</taxon>
        <taxon>Corynebacteriaceae</taxon>
        <taxon>Corynebacterium</taxon>
    </lineage>
</organism>
<dbReference type="EMBL" id="PNHG01000005">
    <property type="protein sequence ID" value="PMC64677.1"/>
    <property type="molecule type" value="Genomic_DNA"/>
</dbReference>
<keyword evidence="2" id="KW-0255">Endonuclease</keyword>
<evidence type="ECO:0000313" key="2">
    <source>
        <dbReference type="EMBL" id="PMC64677.1"/>
    </source>
</evidence>
<dbReference type="AlphaFoldDB" id="A0A2N6T5U4"/>